<evidence type="ECO:0000313" key="11">
    <source>
        <dbReference type="EMBL" id="OOO62673.1"/>
    </source>
</evidence>
<dbReference type="GO" id="GO:0042597">
    <property type="term" value="C:periplasmic space"/>
    <property type="evidence" value="ECO:0007669"/>
    <property type="project" value="UniProtKB-SubCell"/>
</dbReference>
<evidence type="ECO:0000256" key="5">
    <source>
        <dbReference type="ARBA" id="ARBA00022475"/>
    </source>
</evidence>
<gene>
    <name evidence="11" type="ORF">BS637_05140</name>
    <name evidence="12" type="ORF">BS638_11175</name>
</gene>
<proteinExistence type="inferred from homology"/>
<dbReference type="OrthoDB" id="9815602at2"/>
<keyword evidence="4" id="KW-0813">Transport</keyword>
<accession>A0A1S9I1Q0</accession>
<evidence type="ECO:0000256" key="8">
    <source>
        <dbReference type="ARBA" id="ARBA00023136"/>
    </source>
</evidence>
<dbReference type="STRING" id="1962263.BS637_05140"/>
<dbReference type="RefSeq" id="WP_078023701.1">
    <property type="nucleotide sequence ID" value="NZ_JADPGM010000004.1"/>
</dbReference>
<dbReference type="EMBL" id="MRAD01000004">
    <property type="protein sequence ID" value="OOO62673.1"/>
    <property type="molecule type" value="Genomic_DNA"/>
</dbReference>
<dbReference type="PROSITE" id="PS51257">
    <property type="entry name" value="PROKAR_LIPOPROTEIN"/>
    <property type="match status" value="1"/>
</dbReference>
<evidence type="ECO:0000256" key="4">
    <source>
        <dbReference type="ARBA" id="ARBA00022448"/>
    </source>
</evidence>
<evidence type="ECO:0000256" key="6">
    <source>
        <dbReference type="ARBA" id="ARBA00022519"/>
    </source>
</evidence>
<dbReference type="Proteomes" id="UP000190206">
    <property type="component" value="Unassembled WGS sequence"/>
</dbReference>
<evidence type="ECO:0000313" key="12">
    <source>
        <dbReference type="EMBL" id="OOO64274.1"/>
    </source>
</evidence>
<name>A0A1S9I1Q0_9CLOT</name>
<evidence type="ECO:0000259" key="10">
    <source>
        <dbReference type="SMART" id="SM00062"/>
    </source>
</evidence>
<keyword evidence="7 9" id="KW-0732">Signal</keyword>
<evidence type="ECO:0000256" key="9">
    <source>
        <dbReference type="SAM" id="SignalP"/>
    </source>
</evidence>
<feature type="domain" description="Solute-binding protein family 3/N-terminal" evidence="10">
    <location>
        <begin position="37"/>
        <end position="257"/>
    </location>
</feature>
<comment type="subcellular location">
    <subcellularLocation>
        <location evidence="2">Cell inner membrane</location>
    </subcellularLocation>
    <subcellularLocation>
        <location evidence="1">Periplasm</location>
    </subcellularLocation>
</comment>
<dbReference type="EMBL" id="MRAE01000032">
    <property type="protein sequence ID" value="OOO64274.1"/>
    <property type="molecule type" value="Genomic_DNA"/>
</dbReference>
<keyword evidence="6" id="KW-0997">Cell inner membrane</keyword>
<keyword evidence="8" id="KW-0472">Membrane</keyword>
<dbReference type="Pfam" id="PF13379">
    <property type="entry name" value="NMT1_2"/>
    <property type="match status" value="1"/>
</dbReference>
<reference evidence="12 14" key="1">
    <citation type="submission" date="2016-12" db="EMBL/GenBank/DDBJ databases">
        <title>Clostridium tepidum sp. nov., a close relative of Clostridium sporogenes and Clostridium botulinum Group I.</title>
        <authorList>
            <person name="Dobritsa A.P."/>
            <person name="Kutumbaka K.K."/>
            <person name="Werner K."/>
            <person name="Wiedmann M."/>
            <person name="Asmus A."/>
            <person name="Samadpour M."/>
        </authorList>
    </citation>
    <scope>NUCLEOTIDE SEQUENCE [LARGE SCALE GENOMIC DNA]</scope>
    <source>
        <strain evidence="12 14">IEH 97212</strain>
    </source>
</reference>
<dbReference type="InterPro" id="IPR044527">
    <property type="entry name" value="NrtA/CpmA_ABC-bd_dom"/>
</dbReference>
<comment type="caution">
    <text evidence="12">The sequence shown here is derived from an EMBL/GenBank/DDBJ whole genome shotgun (WGS) entry which is preliminary data.</text>
</comment>
<dbReference type="Proteomes" id="UP000190256">
    <property type="component" value="Unassembled WGS sequence"/>
</dbReference>
<feature type="chain" id="PRO_5039499825" description="Solute-binding protein family 3/N-terminal domain-containing protein" evidence="9">
    <location>
        <begin position="22"/>
        <end position="354"/>
    </location>
</feature>
<evidence type="ECO:0000313" key="14">
    <source>
        <dbReference type="Proteomes" id="UP000190256"/>
    </source>
</evidence>
<dbReference type="AlphaFoldDB" id="A0A1S9I1Q0"/>
<evidence type="ECO:0000256" key="1">
    <source>
        <dbReference type="ARBA" id="ARBA00004418"/>
    </source>
</evidence>
<evidence type="ECO:0000256" key="7">
    <source>
        <dbReference type="ARBA" id="ARBA00022729"/>
    </source>
</evidence>
<keyword evidence="5" id="KW-1003">Cell membrane</keyword>
<keyword evidence="13" id="KW-1185">Reference proteome</keyword>
<dbReference type="PANTHER" id="PTHR30024">
    <property type="entry name" value="ALIPHATIC SULFONATES-BINDING PROTEIN-RELATED"/>
    <property type="match status" value="1"/>
</dbReference>
<comment type="similarity">
    <text evidence="3">Belongs to the bacterial solute-binding protein SsuA/TauA family.</text>
</comment>
<dbReference type="PANTHER" id="PTHR30024:SF47">
    <property type="entry name" value="TAURINE-BINDING PERIPLASMIC PROTEIN"/>
    <property type="match status" value="1"/>
</dbReference>
<dbReference type="Gene3D" id="3.40.190.10">
    <property type="entry name" value="Periplasmic binding protein-like II"/>
    <property type="match status" value="2"/>
</dbReference>
<dbReference type="CDD" id="cd13553">
    <property type="entry name" value="PBP2_NrtA_CpmA_like"/>
    <property type="match status" value="1"/>
</dbReference>
<protein>
    <recommendedName>
        <fullName evidence="10">Solute-binding protein family 3/N-terminal domain-containing protein</fullName>
    </recommendedName>
</protein>
<dbReference type="GO" id="GO:0005886">
    <property type="term" value="C:plasma membrane"/>
    <property type="evidence" value="ECO:0007669"/>
    <property type="project" value="UniProtKB-SubCell"/>
</dbReference>
<dbReference type="InterPro" id="IPR001638">
    <property type="entry name" value="Solute-binding_3/MltF_N"/>
</dbReference>
<evidence type="ECO:0000256" key="3">
    <source>
        <dbReference type="ARBA" id="ARBA00010742"/>
    </source>
</evidence>
<reference evidence="11 13" key="2">
    <citation type="submission" date="2016-12" db="EMBL/GenBank/DDBJ databases">
        <title>Clostridium tepidum sp. nov., a close relative of Clostridium sporogenes and Clostridium botulinum Group I.</title>
        <authorList>
            <person name="Dobritsa A.P."/>
            <person name="Kutumbaka K."/>
            <person name="Werner K."/>
            <person name="Samadpour M."/>
        </authorList>
    </citation>
    <scope>NUCLEOTIDE SEQUENCE [LARGE SCALE GENOMIC DNA]</scope>
    <source>
        <strain evidence="11 13">PE</strain>
    </source>
</reference>
<dbReference type="SUPFAM" id="SSF53850">
    <property type="entry name" value="Periplasmic binding protein-like II"/>
    <property type="match status" value="1"/>
</dbReference>
<evidence type="ECO:0000313" key="13">
    <source>
        <dbReference type="Proteomes" id="UP000190206"/>
    </source>
</evidence>
<feature type="signal peptide" evidence="9">
    <location>
        <begin position="1"/>
        <end position="21"/>
    </location>
</feature>
<dbReference type="SMART" id="SM00062">
    <property type="entry name" value="PBPb"/>
    <property type="match status" value="1"/>
</dbReference>
<sequence>MKKKVISILLLAIFLISAVGCTNSKKEVSKENKETIHLNIGYAPGIGNMLCFIAQDKGLFKEENLEVELIPFTNSSDGLNALNSGKLDLGISFGTAAPLTFITNGANFSFFGGYLSGGHPIYAKKEVADKYKGIKDFKGKKVATPRLYTPDIVWRSAMDKAGINIKSDLELIEMKKPTDVLEAVKSGKADIGIGTGSTYAKAKQAGLEIVDWSNNLWNDHVCCRPVAKTDFIEKNPKAIKKFLKVMIKAEKVWTEEPEFAVKMNEKYLKLDKKMAEEVTLKTNQVIESDPKRKGIIDMWNRMSEIGYLDHKGVNIEDHINIKMYKEALDEMIKENPNDDFYKKLEKRYKEYNID</sequence>
<evidence type="ECO:0000256" key="2">
    <source>
        <dbReference type="ARBA" id="ARBA00004533"/>
    </source>
</evidence>
<organism evidence="12 14">
    <name type="scientific">Clostridium tepidum</name>
    <dbReference type="NCBI Taxonomy" id="1962263"/>
    <lineage>
        <taxon>Bacteria</taxon>
        <taxon>Bacillati</taxon>
        <taxon>Bacillota</taxon>
        <taxon>Clostridia</taxon>
        <taxon>Eubacteriales</taxon>
        <taxon>Clostridiaceae</taxon>
        <taxon>Clostridium</taxon>
    </lineage>
</organism>